<evidence type="ECO:0000256" key="6">
    <source>
        <dbReference type="ARBA" id="ARBA00022723"/>
    </source>
</evidence>
<protein>
    <recommendedName>
        <fullName evidence="5">phosphoglycolate phosphatase</fullName>
        <ecNumber evidence="5">3.1.3.18</ecNumber>
    </recommendedName>
</protein>
<dbReference type="AlphaFoldDB" id="A0A1H7UQS3"/>
<organism evidence="10 11">
    <name type="scientific">Paraburkholderia caballeronis</name>
    <dbReference type="NCBI Taxonomy" id="416943"/>
    <lineage>
        <taxon>Bacteria</taxon>
        <taxon>Pseudomonadati</taxon>
        <taxon>Pseudomonadota</taxon>
        <taxon>Betaproteobacteria</taxon>
        <taxon>Burkholderiales</taxon>
        <taxon>Burkholderiaceae</taxon>
        <taxon>Paraburkholderia</taxon>
    </lineage>
</organism>
<evidence type="ECO:0000313" key="11">
    <source>
        <dbReference type="Proteomes" id="UP000199120"/>
    </source>
</evidence>
<dbReference type="OrthoDB" id="9776368at2"/>
<name>A0A1H7UQS3_9BURK</name>
<keyword evidence="11" id="KW-1185">Reference proteome</keyword>
<dbReference type="GO" id="GO:0006281">
    <property type="term" value="P:DNA repair"/>
    <property type="evidence" value="ECO:0007669"/>
    <property type="project" value="TreeGrafter"/>
</dbReference>
<dbReference type="Proteomes" id="UP000199120">
    <property type="component" value="Unassembled WGS sequence"/>
</dbReference>
<keyword evidence="8" id="KW-0460">Magnesium</keyword>
<keyword evidence="6" id="KW-0479">Metal-binding</keyword>
<evidence type="ECO:0000256" key="1">
    <source>
        <dbReference type="ARBA" id="ARBA00000830"/>
    </source>
</evidence>
<dbReference type="STRING" id="416943.SAMN05445871_1167"/>
<dbReference type="InterPro" id="IPR050155">
    <property type="entry name" value="HAD-like_hydrolase_sf"/>
</dbReference>
<evidence type="ECO:0000256" key="5">
    <source>
        <dbReference type="ARBA" id="ARBA00013078"/>
    </source>
</evidence>
<dbReference type="GO" id="GO:0005829">
    <property type="term" value="C:cytosol"/>
    <property type="evidence" value="ECO:0007669"/>
    <property type="project" value="TreeGrafter"/>
</dbReference>
<dbReference type="SFLD" id="SFLDG01129">
    <property type="entry name" value="C1.5:_HAD__Beta-PGM__Phosphata"/>
    <property type="match status" value="1"/>
</dbReference>
<sequence length="242" mass="25033">MNAPSAVSPAPDDGAALAACDAVLFDLDGTLADTAPDLAAAVNLMRHTRGLAPAPLERLRPLASAGARGLIGAAFGVGPDDPEFAAMREEFLANYEANLRVDTVLFPGIDALLDDLDARGVRWGIVTNKVARLTAPLVALLGLDRRAACVVSGDTTPYSKPHPAPLLHAADALGVDAPRIVYVGDDLRDIQAGHAAGMATVAAGYGYCGNDLPPLHWNAHHVADTTDALLALLRRVGATSRG</sequence>
<dbReference type="SFLD" id="SFLDG01135">
    <property type="entry name" value="C1.5.6:_HAD__Beta-PGM__Phospha"/>
    <property type="match status" value="1"/>
</dbReference>
<evidence type="ECO:0000256" key="3">
    <source>
        <dbReference type="ARBA" id="ARBA00004818"/>
    </source>
</evidence>
<comment type="catalytic activity">
    <reaction evidence="1">
        <text>2-phosphoglycolate + H2O = glycolate + phosphate</text>
        <dbReference type="Rhea" id="RHEA:14369"/>
        <dbReference type="ChEBI" id="CHEBI:15377"/>
        <dbReference type="ChEBI" id="CHEBI:29805"/>
        <dbReference type="ChEBI" id="CHEBI:43474"/>
        <dbReference type="ChEBI" id="CHEBI:58033"/>
        <dbReference type="EC" id="3.1.3.18"/>
    </reaction>
</comment>
<dbReference type="EMBL" id="FOAJ01000020">
    <property type="protein sequence ID" value="SEL99350.1"/>
    <property type="molecule type" value="Genomic_DNA"/>
</dbReference>
<dbReference type="RefSeq" id="WP_090543034.1">
    <property type="nucleotide sequence ID" value="NZ_FNSR01000001.1"/>
</dbReference>
<dbReference type="PANTHER" id="PTHR43434:SF23">
    <property type="entry name" value="PHOSPHOGLYCOLATE PHOSPHATASE"/>
    <property type="match status" value="1"/>
</dbReference>
<dbReference type="Pfam" id="PF13419">
    <property type="entry name" value="HAD_2"/>
    <property type="match status" value="1"/>
</dbReference>
<evidence type="ECO:0000256" key="7">
    <source>
        <dbReference type="ARBA" id="ARBA00022801"/>
    </source>
</evidence>
<reference evidence="11" key="1">
    <citation type="submission" date="2016-10" db="EMBL/GenBank/DDBJ databases">
        <authorList>
            <person name="Varghese N."/>
            <person name="Submissions S."/>
        </authorList>
    </citation>
    <scope>NUCLEOTIDE SEQUENCE [LARGE SCALE GENOMIC DNA]</scope>
    <source>
        <strain evidence="11">LMG 26416</strain>
    </source>
</reference>
<dbReference type="InterPro" id="IPR036412">
    <property type="entry name" value="HAD-like_sf"/>
</dbReference>
<keyword evidence="7" id="KW-0378">Hydrolase</keyword>
<dbReference type="InterPro" id="IPR023198">
    <property type="entry name" value="PGP-like_dom2"/>
</dbReference>
<dbReference type="InterPro" id="IPR006439">
    <property type="entry name" value="HAD-SF_hydro_IA"/>
</dbReference>
<dbReference type="GO" id="GO:0005975">
    <property type="term" value="P:carbohydrate metabolic process"/>
    <property type="evidence" value="ECO:0007669"/>
    <property type="project" value="InterPro"/>
</dbReference>
<proteinExistence type="inferred from homology"/>
<dbReference type="NCBIfam" id="TIGR01449">
    <property type="entry name" value="PGP_bact"/>
    <property type="match status" value="1"/>
</dbReference>
<evidence type="ECO:0000313" key="10">
    <source>
        <dbReference type="EMBL" id="SEL99350.1"/>
    </source>
</evidence>
<dbReference type="InterPro" id="IPR037512">
    <property type="entry name" value="PGPase_prok"/>
</dbReference>
<comment type="pathway">
    <text evidence="3">Organic acid metabolism; glycolate biosynthesis; glycolate from 2-phosphoglycolate: step 1/1.</text>
</comment>
<dbReference type="InterPro" id="IPR023214">
    <property type="entry name" value="HAD_sf"/>
</dbReference>
<evidence type="ECO:0000256" key="8">
    <source>
        <dbReference type="ARBA" id="ARBA00022842"/>
    </source>
</evidence>
<comment type="similarity">
    <text evidence="4">Belongs to the HAD-like hydrolase superfamily. CbbY/CbbZ/Gph/YieH family.</text>
</comment>
<evidence type="ECO:0000256" key="9">
    <source>
        <dbReference type="ARBA" id="ARBA00023277"/>
    </source>
</evidence>
<dbReference type="PANTHER" id="PTHR43434">
    <property type="entry name" value="PHOSPHOGLYCOLATE PHOSPHATASE"/>
    <property type="match status" value="1"/>
</dbReference>
<dbReference type="SFLD" id="SFLDS00003">
    <property type="entry name" value="Haloacid_Dehalogenase"/>
    <property type="match status" value="1"/>
</dbReference>
<dbReference type="InterPro" id="IPR041492">
    <property type="entry name" value="HAD_2"/>
</dbReference>
<accession>A0A1H7UQS3</accession>
<comment type="cofactor">
    <cofactor evidence="2">
        <name>Mg(2+)</name>
        <dbReference type="ChEBI" id="CHEBI:18420"/>
    </cofactor>
</comment>
<dbReference type="PRINTS" id="PR00413">
    <property type="entry name" value="HADHALOGNASE"/>
</dbReference>
<dbReference type="Gene3D" id="3.40.50.1000">
    <property type="entry name" value="HAD superfamily/HAD-like"/>
    <property type="match status" value="1"/>
</dbReference>
<dbReference type="SUPFAM" id="SSF56784">
    <property type="entry name" value="HAD-like"/>
    <property type="match status" value="1"/>
</dbReference>
<dbReference type="NCBIfam" id="TIGR01509">
    <property type="entry name" value="HAD-SF-IA-v3"/>
    <property type="match status" value="1"/>
</dbReference>
<evidence type="ECO:0000256" key="2">
    <source>
        <dbReference type="ARBA" id="ARBA00001946"/>
    </source>
</evidence>
<evidence type="ECO:0000256" key="4">
    <source>
        <dbReference type="ARBA" id="ARBA00006171"/>
    </source>
</evidence>
<dbReference type="GO" id="GO:0008967">
    <property type="term" value="F:phosphoglycolate phosphatase activity"/>
    <property type="evidence" value="ECO:0007669"/>
    <property type="project" value="UniProtKB-EC"/>
</dbReference>
<dbReference type="Gene3D" id="1.10.150.240">
    <property type="entry name" value="Putative phosphatase, domain 2"/>
    <property type="match status" value="1"/>
</dbReference>
<gene>
    <name evidence="10" type="ORF">SAMN05192542_12059</name>
</gene>
<dbReference type="NCBIfam" id="TIGR01549">
    <property type="entry name" value="HAD-SF-IA-v1"/>
    <property type="match status" value="1"/>
</dbReference>
<keyword evidence="9" id="KW-0119">Carbohydrate metabolism</keyword>
<dbReference type="GO" id="GO:0046872">
    <property type="term" value="F:metal ion binding"/>
    <property type="evidence" value="ECO:0007669"/>
    <property type="project" value="UniProtKB-KW"/>
</dbReference>
<dbReference type="EC" id="3.1.3.18" evidence="5"/>